<evidence type="ECO:0000313" key="3">
    <source>
        <dbReference type="Proteomes" id="UP000274786"/>
    </source>
</evidence>
<protein>
    <recommendedName>
        <fullName evidence="4">Transmembrane protein</fullName>
    </recommendedName>
</protein>
<comment type="caution">
    <text evidence="2">The sequence shown here is derived from an EMBL/GenBank/DDBJ whole genome shotgun (WGS) entry which is preliminary data.</text>
</comment>
<name>A0A498CEJ3_9GAMM</name>
<feature type="transmembrane region" description="Helical" evidence="1">
    <location>
        <begin position="92"/>
        <end position="110"/>
    </location>
</feature>
<dbReference type="Proteomes" id="UP000274786">
    <property type="component" value="Unassembled WGS sequence"/>
</dbReference>
<reference evidence="2 3" key="1">
    <citation type="submission" date="2018-10" db="EMBL/GenBank/DDBJ databases">
        <title>Comparative analysis of microorganisms from saline springs in Andes Mountain Range, Colombia.</title>
        <authorList>
            <person name="Rubin E."/>
        </authorList>
    </citation>
    <scope>NUCLEOTIDE SEQUENCE [LARGE SCALE GENOMIC DNA]</scope>
    <source>
        <strain evidence="2 3">USBA GBX 843</strain>
    </source>
</reference>
<evidence type="ECO:0000256" key="1">
    <source>
        <dbReference type="SAM" id="Phobius"/>
    </source>
</evidence>
<evidence type="ECO:0000313" key="2">
    <source>
        <dbReference type="EMBL" id="RLK53289.1"/>
    </source>
</evidence>
<dbReference type="AlphaFoldDB" id="A0A498CEJ3"/>
<sequence length="138" mass="14128">MTGDVPASPGVRRGWRGWAWGWVALGAAIMAWGGVFVLVLLVFASVGSPGDGDNALRSVRPLLLVTLSLTGTVALACVTASVLAFRLRRQPAGGGVALALLALLLLVLLIPSLTSRHTSVAGVLPATLPIWQVAGVQG</sequence>
<keyword evidence="1" id="KW-0812">Transmembrane</keyword>
<keyword evidence="1" id="KW-0472">Membrane</keyword>
<proteinExistence type="predicted"/>
<accession>A0A498CEJ3</accession>
<evidence type="ECO:0008006" key="4">
    <source>
        <dbReference type="Google" id="ProtNLM"/>
    </source>
</evidence>
<dbReference type="EMBL" id="RCDC01000005">
    <property type="protein sequence ID" value="RLK53289.1"/>
    <property type="molecule type" value="Genomic_DNA"/>
</dbReference>
<keyword evidence="1" id="KW-1133">Transmembrane helix</keyword>
<feature type="transmembrane region" description="Helical" evidence="1">
    <location>
        <begin position="20"/>
        <end position="43"/>
    </location>
</feature>
<dbReference type="RefSeq" id="WP_121041755.1">
    <property type="nucleotide sequence ID" value="NZ_RCDC01000005.1"/>
</dbReference>
<feature type="transmembrane region" description="Helical" evidence="1">
    <location>
        <begin position="63"/>
        <end position="85"/>
    </location>
</feature>
<organism evidence="2 3">
    <name type="scientific">Stenotrophomonas rhizophila</name>
    <dbReference type="NCBI Taxonomy" id="216778"/>
    <lineage>
        <taxon>Bacteria</taxon>
        <taxon>Pseudomonadati</taxon>
        <taxon>Pseudomonadota</taxon>
        <taxon>Gammaproteobacteria</taxon>
        <taxon>Lysobacterales</taxon>
        <taxon>Lysobacteraceae</taxon>
        <taxon>Stenotrophomonas</taxon>
    </lineage>
</organism>
<gene>
    <name evidence="2" type="ORF">BCL79_2591</name>
</gene>